<keyword evidence="4" id="KW-1185">Reference proteome</keyword>
<name>A0ABT9ZQG5_9BACI</name>
<evidence type="ECO:0000259" key="2">
    <source>
        <dbReference type="Pfam" id="PF12690"/>
    </source>
</evidence>
<dbReference type="RefSeq" id="WP_307322189.1">
    <property type="nucleotide sequence ID" value="NZ_JAUSUG010000002.1"/>
</dbReference>
<keyword evidence="1" id="KW-0732">Signal</keyword>
<gene>
    <name evidence="3" type="ORF">J2S74_000856</name>
</gene>
<evidence type="ECO:0000313" key="4">
    <source>
        <dbReference type="Proteomes" id="UP001230005"/>
    </source>
</evidence>
<sequence>MKKLLYLFILGLFLTGCGTGNGDNQTGDEVTTGEGGNNAGNGAVTGELVPSIMEDGELIFVYTVSNQTEEEVTLEFSTSQRYDFSVETKDGEQVFLFSSVAMFLQVEGEEVLQPGDELVYEINLKEFQLDEELEPGDYELKAWMTPKEGSMSEVSMDFTVE</sequence>
<organism evidence="3 4">
    <name type="scientific">Evansella vedderi</name>
    <dbReference type="NCBI Taxonomy" id="38282"/>
    <lineage>
        <taxon>Bacteria</taxon>
        <taxon>Bacillati</taxon>
        <taxon>Bacillota</taxon>
        <taxon>Bacilli</taxon>
        <taxon>Bacillales</taxon>
        <taxon>Bacillaceae</taxon>
        <taxon>Evansella</taxon>
    </lineage>
</organism>
<dbReference type="Gene3D" id="2.60.40.2360">
    <property type="entry name" value="Intracellular proteinase inhibitor BsuPI"/>
    <property type="match status" value="1"/>
</dbReference>
<reference evidence="3 4" key="1">
    <citation type="submission" date="2023-07" db="EMBL/GenBank/DDBJ databases">
        <title>Genomic Encyclopedia of Type Strains, Phase IV (KMG-IV): sequencing the most valuable type-strain genomes for metagenomic binning, comparative biology and taxonomic classification.</title>
        <authorList>
            <person name="Goeker M."/>
        </authorList>
    </citation>
    <scope>NUCLEOTIDE SEQUENCE [LARGE SCALE GENOMIC DNA]</scope>
    <source>
        <strain evidence="3 4">DSM 9768</strain>
    </source>
</reference>
<dbReference type="EMBL" id="JAUSUG010000002">
    <property type="protein sequence ID" value="MDQ0253484.1"/>
    <property type="molecule type" value="Genomic_DNA"/>
</dbReference>
<dbReference type="Proteomes" id="UP001230005">
    <property type="component" value="Unassembled WGS sequence"/>
</dbReference>
<dbReference type="InterPro" id="IPR038144">
    <property type="entry name" value="IPI"/>
</dbReference>
<comment type="caution">
    <text evidence="3">The sequence shown here is derived from an EMBL/GenBank/DDBJ whole genome shotgun (WGS) entry which is preliminary data.</text>
</comment>
<feature type="signal peptide" evidence="1">
    <location>
        <begin position="1"/>
        <end position="22"/>
    </location>
</feature>
<accession>A0ABT9ZQG5</accession>
<protein>
    <recommendedName>
        <fullName evidence="2">Intracellular proteinase inhibitor BsuPI domain-containing protein</fullName>
    </recommendedName>
</protein>
<feature type="domain" description="Intracellular proteinase inhibitor BsuPI" evidence="2">
    <location>
        <begin position="57"/>
        <end position="146"/>
    </location>
</feature>
<evidence type="ECO:0000313" key="3">
    <source>
        <dbReference type="EMBL" id="MDQ0253484.1"/>
    </source>
</evidence>
<dbReference type="PROSITE" id="PS51257">
    <property type="entry name" value="PROKAR_LIPOPROTEIN"/>
    <property type="match status" value="1"/>
</dbReference>
<dbReference type="InterPro" id="IPR020481">
    <property type="entry name" value="Intracell_prot_inh_BsuPI"/>
</dbReference>
<feature type="chain" id="PRO_5046864161" description="Intracellular proteinase inhibitor BsuPI domain-containing protein" evidence="1">
    <location>
        <begin position="23"/>
        <end position="161"/>
    </location>
</feature>
<evidence type="ECO:0000256" key="1">
    <source>
        <dbReference type="SAM" id="SignalP"/>
    </source>
</evidence>
<proteinExistence type="predicted"/>
<dbReference type="Pfam" id="PF12690">
    <property type="entry name" value="BsuPI"/>
    <property type="match status" value="1"/>
</dbReference>